<dbReference type="GO" id="GO:0004111">
    <property type="term" value="F:creatine kinase activity"/>
    <property type="evidence" value="ECO:0007669"/>
    <property type="project" value="InterPro"/>
</dbReference>
<comment type="similarity">
    <text evidence="5 6 7">Belongs to the ATP:guanido phosphotransferase family.</text>
</comment>
<dbReference type="Pfam" id="PF00217">
    <property type="entry name" value="ATP-gua_Ptrans"/>
    <property type="match status" value="1"/>
</dbReference>
<dbReference type="HAMAP" id="MF_00602">
    <property type="entry name" value="Prot_Arg_kinase"/>
    <property type="match status" value="1"/>
</dbReference>
<dbReference type="EMBL" id="PTIS01000006">
    <property type="protein sequence ID" value="PPK48497.1"/>
    <property type="molecule type" value="Genomic_DNA"/>
</dbReference>
<keyword evidence="2 5" id="KW-0547">Nucleotide-binding</keyword>
<comment type="catalytic activity">
    <reaction evidence="5">
        <text>L-arginyl-[protein] + ATP = N(omega)-phospho-L-arginyl-[protein] + ADP + H(+)</text>
        <dbReference type="Rhea" id="RHEA:43384"/>
        <dbReference type="Rhea" id="RHEA-COMP:10532"/>
        <dbReference type="Rhea" id="RHEA-COMP:10533"/>
        <dbReference type="ChEBI" id="CHEBI:15378"/>
        <dbReference type="ChEBI" id="CHEBI:29965"/>
        <dbReference type="ChEBI" id="CHEBI:30616"/>
        <dbReference type="ChEBI" id="CHEBI:83226"/>
        <dbReference type="ChEBI" id="CHEBI:456216"/>
        <dbReference type="EC" id="2.7.14.1"/>
    </reaction>
</comment>
<dbReference type="InterPro" id="IPR023660">
    <property type="entry name" value="Arg_Kinase"/>
</dbReference>
<dbReference type="GO" id="GO:0005615">
    <property type="term" value="C:extracellular space"/>
    <property type="evidence" value="ECO:0007669"/>
    <property type="project" value="TreeGrafter"/>
</dbReference>
<evidence type="ECO:0000313" key="9">
    <source>
        <dbReference type="EMBL" id="PPK48497.1"/>
    </source>
</evidence>
<reference evidence="9 10" key="1">
    <citation type="submission" date="2018-02" db="EMBL/GenBank/DDBJ databases">
        <title>Genomic Encyclopedia of Archaeal and Bacterial Type Strains, Phase II (KMG-II): from individual species to whole genera.</title>
        <authorList>
            <person name="Goeker M."/>
        </authorList>
    </citation>
    <scope>NUCLEOTIDE SEQUENCE [LARGE SCALE GENOMIC DNA]</scope>
    <source>
        <strain evidence="9 10">DSM 15099</strain>
    </source>
</reference>
<keyword evidence="4 5" id="KW-0067">ATP-binding</keyword>
<dbReference type="SUPFAM" id="SSF55931">
    <property type="entry name" value="Glutamine synthetase/guanido kinase"/>
    <property type="match status" value="1"/>
</dbReference>
<name>A0A2S6FY24_9CLOT</name>
<sequence length="342" mass="38922">MKNWIDNITSNDDMVLSSRVRLARNITGVAFPHKLELEEAKALAKNIEDTFYEVEKDKGNFKEIDLWNVDLNQGRNYIEKHLISPNLLASKDKSAFLLSEDETISLMINEEDHLRIQCISSGFDIREAYKIANSIDDDLEEKLDFAFDDNLGYITACPTNLGTGMRVSAMLHLPALTMKDEINDALKALTQLGMTLRGLYGEGSKAEGNIYQVSNQITLGMKEEDILSNLEAVVSQLISQENRAREQFLGRYKNELEDKIYRSLGILKSSRILSSKEALDLLSNVRMGIEMEILKDIDKVKLNKLLVETQPATLQLRLGRDLSVKERDIERANLVREYFNNK</sequence>
<feature type="binding site" evidence="5 6">
    <location>
        <position position="81"/>
    </location>
    <ligand>
        <name>ATP</name>
        <dbReference type="ChEBI" id="CHEBI:30616"/>
    </ligand>
</feature>
<evidence type="ECO:0000256" key="5">
    <source>
        <dbReference type="HAMAP-Rule" id="MF_00602"/>
    </source>
</evidence>
<comment type="function">
    <text evidence="5">Catalyzes the specific phosphorylation of arginine residues in proteins.</text>
</comment>
<feature type="binding site" evidence="5 6">
    <location>
        <position position="115"/>
    </location>
    <ligand>
        <name>ATP</name>
        <dbReference type="ChEBI" id="CHEBI:30616"/>
    </ligand>
</feature>
<comment type="activity regulation">
    <text evidence="5">Appears to be allosterically activated by the binding of pArg-containing polypeptides to the pArg-binding pocket localized in the C-terminal domain of McsB.</text>
</comment>
<evidence type="ECO:0000256" key="2">
    <source>
        <dbReference type="ARBA" id="ARBA00022741"/>
    </source>
</evidence>
<dbReference type="GO" id="GO:0005524">
    <property type="term" value="F:ATP binding"/>
    <property type="evidence" value="ECO:0007669"/>
    <property type="project" value="UniProtKB-UniRule"/>
</dbReference>
<evidence type="ECO:0000313" key="10">
    <source>
        <dbReference type="Proteomes" id="UP000239863"/>
    </source>
</evidence>
<organism evidence="9 10">
    <name type="scientific">Clostridium algidicarnis DSM 15099</name>
    <dbReference type="NCBI Taxonomy" id="1121295"/>
    <lineage>
        <taxon>Bacteria</taxon>
        <taxon>Bacillati</taxon>
        <taxon>Bacillota</taxon>
        <taxon>Clostridia</taxon>
        <taxon>Eubacteriales</taxon>
        <taxon>Clostridiaceae</taxon>
        <taxon>Clostridium</taxon>
    </lineage>
</organism>
<dbReference type="RefSeq" id="WP_104409686.1">
    <property type="nucleotide sequence ID" value="NZ_PTIS01000006.1"/>
</dbReference>
<evidence type="ECO:0000256" key="7">
    <source>
        <dbReference type="RuleBase" id="RU000505"/>
    </source>
</evidence>
<gene>
    <name evidence="5" type="primary">mcsB</name>
    <name evidence="9" type="ORF">BD821_10617</name>
</gene>
<dbReference type="Proteomes" id="UP000239863">
    <property type="component" value="Unassembled WGS sequence"/>
</dbReference>
<accession>A0A2S6FY24</accession>
<dbReference type="PROSITE" id="PS51510">
    <property type="entry name" value="PHOSPHAGEN_KINASE_C"/>
    <property type="match status" value="1"/>
</dbReference>
<keyword evidence="3 5" id="KW-0418">Kinase</keyword>
<evidence type="ECO:0000256" key="1">
    <source>
        <dbReference type="ARBA" id="ARBA00022679"/>
    </source>
</evidence>
<comment type="caution">
    <text evidence="9">The sequence shown here is derived from an EMBL/GenBank/DDBJ whole genome shotgun (WGS) entry which is preliminary data.</text>
</comment>
<dbReference type="AlphaFoldDB" id="A0A2S6FY24"/>
<feature type="binding site" evidence="5 6">
    <location>
        <begin position="197"/>
        <end position="202"/>
    </location>
    <ligand>
        <name>ATP</name>
        <dbReference type="ChEBI" id="CHEBI:30616"/>
    </ligand>
</feature>
<dbReference type="PROSITE" id="PS00112">
    <property type="entry name" value="PHOSPHAGEN_KINASE"/>
    <property type="match status" value="1"/>
</dbReference>
<dbReference type="PANTHER" id="PTHR11547">
    <property type="entry name" value="ARGININE OR CREATINE KINASE"/>
    <property type="match status" value="1"/>
</dbReference>
<evidence type="ECO:0000256" key="3">
    <source>
        <dbReference type="ARBA" id="ARBA00022777"/>
    </source>
</evidence>
<dbReference type="PANTHER" id="PTHR11547:SF38">
    <property type="entry name" value="ARGININE KINASE 1-RELATED"/>
    <property type="match status" value="1"/>
</dbReference>
<proteinExistence type="inferred from homology"/>
<evidence type="ECO:0000256" key="4">
    <source>
        <dbReference type="ARBA" id="ARBA00022840"/>
    </source>
</evidence>
<dbReference type="NCBIfam" id="NF002194">
    <property type="entry name" value="PRK01059.1-4"/>
    <property type="match status" value="1"/>
</dbReference>
<keyword evidence="1 5" id="KW-0808">Transferase</keyword>
<feature type="binding site" evidence="6">
    <location>
        <begin position="166"/>
        <end position="170"/>
    </location>
    <ligand>
        <name>ATP</name>
        <dbReference type="ChEBI" id="CHEBI:30616"/>
    </ligand>
</feature>
<dbReference type="EC" id="2.7.14.1" evidence="5"/>
<dbReference type="GO" id="GO:0046314">
    <property type="term" value="P:phosphocreatine biosynthetic process"/>
    <property type="evidence" value="ECO:0007669"/>
    <property type="project" value="InterPro"/>
</dbReference>
<feature type="binding site" evidence="5 6">
    <location>
        <begin position="17"/>
        <end position="21"/>
    </location>
    <ligand>
        <name>ATP</name>
        <dbReference type="ChEBI" id="CHEBI:30616"/>
    </ligand>
</feature>
<dbReference type="InterPro" id="IPR022414">
    <property type="entry name" value="ATP-guanido_PTrfase_cat"/>
</dbReference>
<dbReference type="InterPro" id="IPR022415">
    <property type="entry name" value="ATP-guanido_PTrfase_AS"/>
</dbReference>
<feature type="domain" description="Phosphagen kinase C-terminal" evidence="8">
    <location>
        <begin position="14"/>
        <end position="244"/>
    </location>
</feature>
<feature type="short sequence motif" description="RDXXRA motif of the pArg binding pocket involved in allosteric regulation" evidence="5">
    <location>
        <begin position="327"/>
        <end position="332"/>
    </location>
</feature>
<evidence type="ECO:0000256" key="6">
    <source>
        <dbReference type="PROSITE-ProRule" id="PRU00843"/>
    </source>
</evidence>
<dbReference type="CDD" id="cd07930">
    <property type="entry name" value="bacterial_phosphagen_kinase"/>
    <property type="match status" value="1"/>
</dbReference>
<dbReference type="InterPro" id="IPR014746">
    <property type="entry name" value="Gln_synth/guanido_kin_cat_dom"/>
</dbReference>
<dbReference type="GO" id="GO:1990424">
    <property type="term" value="F:protein arginine kinase activity"/>
    <property type="evidence" value="ECO:0007669"/>
    <property type="project" value="UniProtKB-EC"/>
</dbReference>
<keyword evidence="5" id="KW-0021">Allosteric enzyme</keyword>
<comment type="caution">
    <text evidence="5">Lacks conserved residue(s) required for the propagation of feature annotation.</text>
</comment>
<dbReference type="Gene3D" id="3.30.590.10">
    <property type="entry name" value="Glutamine synthetase/guanido kinase, catalytic domain"/>
    <property type="match status" value="1"/>
</dbReference>
<dbReference type="STRING" id="37659.GCA_000703125_00746"/>
<protein>
    <recommendedName>
        <fullName evidence="5">Protein-arginine kinase</fullName>
        <ecNumber evidence="5">2.7.14.1</ecNumber>
    </recommendedName>
</protein>
<dbReference type="InterPro" id="IPR000749">
    <property type="entry name" value="ATP-guanido_PTrfase"/>
</dbReference>
<dbReference type="OrthoDB" id="9791353at2"/>
<evidence type="ECO:0000259" key="8">
    <source>
        <dbReference type="PROSITE" id="PS51510"/>
    </source>
</evidence>